<proteinExistence type="inferred from homology"/>
<comment type="similarity">
    <text evidence="1 3">Belongs to the short-chain dehydrogenases/reductases (SDR) family.</text>
</comment>
<comment type="caution">
    <text evidence="4">The sequence shown here is derived from an EMBL/GenBank/DDBJ whole genome shotgun (WGS) entry which is preliminary data.</text>
</comment>
<evidence type="ECO:0000256" key="2">
    <source>
        <dbReference type="ARBA" id="ARBA00023002"/>
    </source>
</evidence>
<dbReference type="InterPro" id="IPR002347">
    <property type="entry name" value="SDR_fam"/>
</dbReference>
<dbReference type="PRINTS" id="PR00081">
    <property type="entry name" value="GDHRDH"/>
</dbReference>
<dbReference type="InterPro" id="IPR036291">
    <property type="entry name" value="NAD(P)-bd_dom_sf"/>
</dbReference>
<protein>
    <submittedName>
        <fullName evidence="4">SDR family oxidoreductase</fullName>
    </submittedName>
</protein>
<dbReference type="SUPFAM" id="SSF51735">
    <property type="entry name" value="NAD(P)-binding Rossmann-fold domains"/>
    <property type="match status" value="1"/>
</dbReference>
<keyword evidence="5" id="KW-1185">Reference proteome</keyword>
<organism evidence="4 5">
    <name type="scientific">Flavihumibacter fluminis</name>
    <dbReference type="NCBI Taxonomy" id="2909236"/>
    <lineage>
        <taxon>Bacteria</taxon>
        <taxon>Pseudomonadati</taxon>
        <taxon>Bacteroidota</taxon>
        <taxon>Chitinophagia</taxon>
        <taxon>Chitinophagales</taxon>
        <taxon>Chitinophagaceae</taxon>
        <taxon>Flavihumibacter</taxon>
    </lineage>
</organism>
<dbReference type="Proteomes" id="UP001200145">
    <property type="component" value="Unassembled WGS sequence"/>
</dbReference>
<evidence type="ECO:0000313" key="4">
    <source>
        <dbReference type="EMBL" id="MCF1713846.1"/>
    </source>
</evidence>
<keyword evidence="2" id="KW-0560">Oxidoreductase</keyword>
<evidence type="ECO:0000256" key="1">
    <source>
        <dbReference type="ARBA" id="ARBA00006484"/>
    </source>
</evidence>
<dbReference type="PRINTS" id="PR00080">
    <property type="entry name" value="SDRFAMILY"/>
</dbReference>
<name>A0ABS9BGR0_9BACT</name>
<sequence>MESIKGKSILLAGATGGIGQAVAKMLAASGANLFLTGRTESKLKILADSLNLDPQNWMAADLTKEAEADRLFQQFTAVMPSIDVLINASGIGIIKPADQLTSEEFMHTLQLNLFAPFLLLRKFLPEFKAKKKGLIIHVPGILGKVPMAGAAAYSASKYGLVGMLQSIREELKRTDVRFTNLFLGGVDSPFWDTIDLRVQRDKMVTAEEAARAIWFLCQQPASGVVSEMVLQPFNHQAI</sequence>
<dbReference type="CDD" id="cd05233">
    <property type="entry name" value="SDR_c"/>
    <property type="match status" value="1"/>
</dbReference>
<dbReference type="EMBL" id="JAKEVY010000001">
    <property type="protein sequence ID" value="MCF1713846.1"/>
    <property type="molecule type" value="Genomic_DNA"/>
</dbReference>
<accession>A0ABS9BGR0</accession>
<dbReference type="RefSeq" id="WP_234864373.1">
    <property type="nucleotide sequence ID" value="NZ_JAKEVY010000001.1"/>
</dbReference>
<evidence type="ECO:0000256" key="3">
    <source>
        <dbReference type="RuleBase" id="RU000363"/>
    </source>
</evidence>
<dbReference type="Gene3D" id="3.40.50.720">
    <property type="entry name" value="NAD(P)-binding Rossmann-like Domain"/>
    <property type="match status" value="1"/>
</dbReference>
<evidence type="ECO:0000313" key="5">
    <source>
        <dbReference type="Proteomes" id="UP001200145"/>
    </source>
</evidence>
<dbReference type="Pfam" id="PF00106">
    <property type="entry name" value="adh_short"/>
    <property type="match status" value="1"/>
</dbReference>
<dbReference type="PANTHER" id="PTHR44196">
    <property type="entry name" value="DEHYDROGENASE/REDUCTASE SDR FAMILY MEMBER 7B"/>
    <property type="match status" value="1"/>
</dbReference>
<reference evidence="4 5" key="1">
    <citation type="submission" date="2022-01" db="EMBL/GenBank/DDBJ databases">
        <title>Flavihumibacter sp. nov., isolated from sediment of a river.</title>
        <authorList>
            <person name="Liu H."/>
        </authorList>
    </citation>
    <scope>NUCLEOTIDE SEQUENCE [LARGE SCALE GENOMIC DNA]</scope>
    <source>
        <strain evidence="4 5">RY-1</strain>
    </source>
</reference>
<dbReference type="PANTHER" id="PTHR44196:SF1">
    <property type="entry name" value="DEHYDROGENASE_REDUCTASE SDR FAMILY MEMBER 7B"/>
    <property type="match status" value="1"/>
</dbReference>
<gene>
    <name evidence="4" type="ORF">L0U88_04280</name>
</gene>